<gene>
    <name evidence="3" type="ORF">GO499_17300</name>
</gene>
<feature type="region of interest" description="Disordered" evidence="1">
    <location>
        <begin position="266"/>
        <end position="344"/>
    </location>
</feature>
<evidence type="ECO:0008006" key="5">
    <source>
        <dbReference type="Google" id="ProtNLM"/>
    </source>
</evidence>
<keyword evidence="2" id="KW-0732">Signal</keyword>
<dbReference type="AlphaFoldDB" id="A0A6P1T516"/>
<feature type="region of interest" description="Disordered" evidence="1">
    <location>
        <begin position="237"/>
        <end position="256"/>
    </location>
</feature>
<feature type="chain" id="PRO_5026872662" description="Tetratricopeptide repeat protein" evidence="2">
    <location>
        <begin position="22"/>
        <end position="867"/>
    </location>
</feature>
<evidence type="ECO:0000256" key="2">
    <source>
        <dbReference type="SAM" id="SignalP"/>
    </source>
</evidence>
<evidence type="ECO:0000313" key="3">
    <source>
        <dbReference type="EMBL" id="QHQ36810.1"/>
    </source>
</evidence>
<feature type="compositionally biased region" description="Basic and acidic residues" evidence="1">
    <location>
        <begin position="172"/>
        <end position="198"/>
    </location>
</feature>
<dbReference type="Proteomes" id="UP000464495">
    <property type="component" value="Chromosome"/>
</dbReference>
<organism evidence="3 4">
    <name type="scientific">Algicella marina</name>
    <dbReference type="NCBI Taxonomy" id="2683284"/>
    <lineage>
        <taxon>Bacteria</taxon>
        <taxon>Pseudomonadati</taxon>
        <taxon>Pseudomonadota</taxon>
        <taxon>Alphaproteobacteria</taxon>
        <taxon>Rhodobacterales</taxon>
        <taxon>Paracoccaceae</taxon>
        <taxon>Algicella</taxon>
    </lineage>
</organism>
<evidence type="ECO:0000256" key="1">
    <source>
        <dbReference type="SAM" id="MobiDB-lite"/>
    </source>
</evidence>
<feature type="signal peptide" evidence="2">
    <location>
        <begin position="1"/>
        <end position="21"/>
    </location>
</feature>
<feature type="region of interest" description="Disordered" evidence="1">
    <location>
        <begin position="128"/>
        <end position="203"/>
    </location>
</feature>
<keyword evidence="4" id="KW-1185">Reference proteome</keyword>
<accession>A0A6P1T516</accession>
<name>A0A6P1T516_9RHOB</name>
<dbReference type="RefSeq" id="WP_161863353.1">
    <property type="nucleotide sequence ID" value="NZ_CP046620.1"/>
</dbReference>
<reference evidence="3 4" key="1">
    <citation type="submission" date="2019-12" db="EMBL/GenBank/DDBJ databases">
        <title>Complete genome sequence of Algicella marina strain 9Alg 56(T) isolated from the red alga Tichocarpus crinitus.</title>
        <authorList>
            <person name="Kim S.-G."/>
            <person name="Nedashkovskaya O.I."/>
        </authorList>
    </citation>
    <scope>NUCLEOTIDE SEQUENCE [LARGE SCALE GENOMIC DNA]</scope>
    <source>
        <strain evidence="3 4">9Alg 56</strain>
    </source>
</reference>
<protein>
    <recommendedName>
        <fullName evidence="5">Tetratricopeptide repeat protein</fullName>
    </recommendedName>
</protein>
<dbReference type="KEGG" id="amaq:GO499_17300"/>
<sequence length="867" mass="93461">MRLVLWLFAWLTFLFSTVAHAQDTMLVRSAEHPEYSRLLVTVPSGSSWALVREGRTATVSFPGIRAGFALGAIFDRMPRTRIVAVEGRDAVLGSALDITLACSCDVEISRLGNRFIAIDVRRAAKETAAPSTRRLLSGNAGTKVSEAATEPLEKEDPSARPAQMAAEPADSSMERPDTTSAPAKDELVPARPSGRSDDQDMAEPITDSPQIAALEAARESLVTQLNRAAEEGLLDLADPPAPEFFVPTTPNVTTREEAHADLEMMPANQDGSPISDQDLPQVKAEPSEREKQKSALAPPGPGHAKAEKVATEPAESSAKRNPQPEMVPTPPTGSAGAPVNPDDQMEIRTPIQDVAEENRQRAAARACPNDAVLDVRSWQAETAVSEEIGRLRRLMVSDYGTLDAAVVRDLARFYISLGFGREAEYVTRLLPSPSAEEADLLMEIARIIEGRPHTDDGVLAKGADCHGRFTLWRAVAGLEHLEPGEDRTEAIIGAFAELPAGLRRLAGAEIIRHALANDGAEHAELITRILDRTPGEQSASEKVVRAQVTAELGQAAKAVANLDLSPTEAGAEAERLNVMMLRARSHIESGNTVSEELIADFESLRRQYRGTASATDIDLTLARLEFLSRHPDRGFKRLRAIVDANPDQAEELRQIGRDGLHFLDEEMMRPSEYLSLVLANADMLDGGAESLALRNALVRKLMDMSLPNAALDLLEAEPVLPRKADRLLHAEALIDTGRAADALSVLDGVSDQAAARLRADAYLQLGALESAYASLEPLPEEDRDRNTLALLTRDGAGVSEIGLDQALAPLSAALFYTDDAAAATVPTSESDAADALLTLAKMQRQLRESSMLREALNSAETVLPTLP</sequence>
<proteinExistence type="predicted"/>
<dbReference type="EMBL" id="CP046620">
    <property type="protein sequence ID" value="QHQ36810.1"/>
    <property type="molecule type" value="Genomic_DNA"/>
</dbReference>
<evidence type="ECO:0000313" key="4">
    <source>
        <dbReference type="Proteomes" id="UP000464495"/>
    </source>
</evidence>